<dbReference type="RefSeq" id="XP_032814645.1">
    <property type="nucleotide sequence ID" value="XM_032958754.1"/>
</dbReference>
<dbReference type="KEGG" id="pmrn:116944893"/>
<dbReference type="InterPro" id="IPR029638">
    <property type="entry name" value="FAM78"/>
</dbReference>
<dbReference type="Proteomes" id="UP001318040">
    <property type="component" value="Chromosome 22"/>
</dbReference>
<feature type="region of interest" description="Disordered" evidence="1">
    <location>
        <begin position="124"/>
        <end position="148"/>
    </location>
</feature>
<name>A0AAJ7TB77_PETMA</name>
<proteinExistence type="predicted"/>
<dbReference type="PANTHER" id="PTHR31655:SF7">
    <property type="entry name" value="PROTEIN FAM78A"/>
    <property type="match status" value="1"/>
</dbReference>
<gene>
    <name evidence="3" type="primary">LOC116944893</name>
</gene>
<accession>A0AAJ7TB77</accession>
<protein>
    <submittedName>
        <fullName evidence="3">Protein FAM78B-like isoform X1</fullName>
    </submittedName>
</protein>
<sequence>MGCIQSLICKPRRLRRENIVVEEFSATIDSTPTVVEESSPIVLRYKTPYFRASARLVVPPIPPGQTWVVGFVQACDHMEFHNVYGELGIRSSWELPALRDGHVSAISDSDGVSYPWYGNTTETASMSASPRGGGNGSGNNNSSGSRKPIRVHISMNDNFYPSVTWAVPVHGGGSGGGGDAGTAPPTPWLSRVTRDQTFTTWLVALNPDTRERLVLRTVRWRVRLRIDVEPWRPLGQRARLVGPARQEQPLILPRNEPIPTNALERPSANDAQVLMWRPKCGPCVVVIPPKQ</sequence>
<reference evidence="3" key="1">
    <citation type="submission" date="2025-08" db="UniProtKB">
        <authorList>
            <consortium name="RefSeq"/>
        </authorList>
    </citation>
    <scope>IDENTIFICATION</scope>
    <source>
        <tissue evidence="3">Sperm</tissue>
    </source>
</reference>
<keyword evidence="2" id="KW-1185">Reference proteome</keyword>
<evidence type="ECO:0000256" key="1">
    <source>
        <dbReference type="SAM" id="MobiDB-lite"/>
    </source>
</evidence>
<evidence type="ECO:0000313" key="3">
    <source>
        <dbReference type="RefSeq" id="XP_032814645.1"/>
    </source>
</evidence>
<evidence type="ECO:0000313" key="2">
    <source>
        <dbReference type="Proteomes" id="UP001318040"/>
    </source>
</evidence>
<organism evidence="2 3">
    <name type="scientific">Petromyzon marinus</name>
    <name type="common">Sea lamprey</name>
    <dbReference type="NCBI Taxonomy" id="7757"/>
    <lineage>
        <taxon>Eukaryota</taxon>
        <taxon>Metazoa</taxon>
        <taxon>Chordata</taxon>
        <taxon>Craniata</taxon>
        <taxon>Vertebrata</taxon>
        <taxon>Cyclostomata</taxon>
        <taxon>Hyperoartia</taxon>
        <taxon>Petromyzontiformes</taxon>
        <taxon>Petromyzontidae</taxon>
        <taxon>Petromyzon</taxon>
    </lineage>
</organism>
<dbReference type="PANTHER" id="PTHR31655">
    <property type="entry name" value="PROTEIN FAM78A"/>
    <property type="match status" value="1"/>
</dbReference>
<dbReference type="AlphaFoldDB" id="A0AAJ7TB77"/>